<feature type="transmembrane region" description="Helical" evidence="1">
    <location>
        <begin position="204"/>
        <end position="226"/>
    </location>
</feature>
<keyword evidence="1" id="KW-0472">Membrane</keyword>
<feature type="transmembrane region" description="Helical" evidence="1">
    <location>
        <begin position="102"/>
        <end position="128"/>
    </location>
</feature>
<dbReference type="AlphaFoldDB" id="N2A3B9"/>
<dbReference type="STRING" id="1235802.C823_05753"/>
<evidence type="ECO:0000313" key="2">
    <source>
        <dbReference type="EMBL" id="EMZ18884.1"/>
    </source>
</evidence>
<evidence type="ECO:0000256" key="1">
    <source>
        <dbReference type="SAM" id="Phobius"/>
    </source>
</evidence>
<gene>
    <name evidence="2" type="ORF">C823_05753</name>
</gene>
<organism evidence="2 3">
    <name type="scientific">Eubacterium plexicaudatum ASF492</name>
    <dbReference type="NCBI Taxonomy" id="1235802"/>
    <lineage>
        <taxon>Bacteria</taxon>
        <taxon>Bacillati</taxon>
        <taxon>Bacillota</taxon>
        <taxon>Clostridia</taxon>
        <taxon>Eubacteriales</taxon>
        <taxon>Eubacteriaceae</taxon>
        <taxon>Eubacterium</taxon>
    </lineage>
</organism>
<dbReference type="EMBL" id="AQFT01000182">
    <property type="protein sequence ID" value="EMZ18884.1"/>
    <property type="molecule type" value="Genomic_DNA"/>
</dbReference>
<dbReference type="OrthoDB" id="9823912at2"/>
<protein>
    <submittedName>
        <fullName evidence="2">Uncharacterized protein</fullName>
    </submittedName>
</protein>
<feature type="transmembrane region" description="Helical" evidence="1">
    <location>
        <begin position="21"/>
        <end position="38"/>
    </location>
</feature>
<feature type="transmembrane region" description="Helical" evidence="1">
    <location>
        <begin position="140"/>
        <end position="160"/>
    </location>
</feature>
<sequence length="235" mass="26407">MKVSKLFKIIVKEYGRDLIRSILLFVLIDFIYANFTGIRLNGEISGILWQGGNDISFWGLNTVLLKLSNISIVLVTVGKIADKLSDDIMIYILARITDYSKFICAYSIVVIALGEILLCASHIVYYCVAGFCLGQAVTNLLYLLMDALGFFGIMLLYIILNNCCSLENSFLYIFAVYALNTVLPVPILFAMSTVRFIILKSRIAVAPLFLLLVGMDMVVASFYYVLIKRRRVNIC</sequence>
<evidence type="ECO:0000313" key="3">
    <source>
        <dbReference type="Proteomes" id="UP000012589"/>
    </source>
</evidence>
<accession>N2A3B9</accession>
<feature type="transmembrane region" description="Helical" evidence="1">
    <location>
        <begin position="172"/>
        <end position="198"/>
    </location>
</feature>
<dbReference type="HOGENOM" id="CLU_1178784_0_0_9"/>
<keyword evidence="3" id="KW-1185">Reference proteome</keyword>
<keyword evidence="1" id="KW-0812">Transmembrane</keyword>
<name>N2A3B9_9FIRM</name>
<proteinExistence type="predicted"/>
<dbReference type="PATRIC" id="fig|1235802.3.peg.6080"/>
<comment type="caution">
    <text evidence="2">The sequence shown here is derived from an EMBL/GenBank/DDBJ whole genome shotgun (WGS) entry which is preliminary data.</text>
</comment>
<keyword evidence="1" id="KW-1133">Transmembrane helix</keyword>
<dbReference type="Proteomes" id="UP000012589">
    <property type="component" value="Unassembled WGS sequence"/>
</dbReference>
<reference evidence="2 3" key="1">
    <citation type="journal article" date="2014" name="Genome Announc.">
        <title>Draft genome sequences of the altered schaedler flora, a defined bacterial community from gnotobiotic mice.</title>
        <authorList>
            <person name="Wannemuehler M.J."/>
            <person name="Overstreet A.M."/>
            <person name="Ward D.V."/>
            <person name="Phillips G.J."/>
        </authorList>
    </citation>
    <scope>NUCLEOTIDE SEQUENCE [LARGE SCALE GENOMIC DNA]</scope>
    <source>
        <strain evidence="2 3">ASF492</strain>
    </source>
</reference>
<feature type="transmembrane region" description="Helical" evidence="1">
    <location>
        <begin position="58"/>
        <end position="81"/>
    </location>
</feature>